<organism evidence="1">
    <name type="scientific">Circular ssDNA virus sp</name>
    <dbReference type="NCBI Taxonomy" id="2805939"/>
    <lineage>
        <taxon>Viruses</taxon>
    </lineage>
</organism>
<sequence length="98" mass="11342">MAYGSTSKALSQIYGGADRSDWTEDTWRRDYQIRAFATSIPVVGDFIKYQDNVRYMDDYLSNRGLSYRDIRYPSRTVAGQFGKGTLNFVSSNIKKLYR</sequence>
<proteinExistence type="predicted"/>
<accession>A0A1W5PW25</accession>
<reference evidence="1" key="1">
    <citation type="submission" date="2015-11" db="EMBL/GenBank/DDBJ databases">
        <title>Gut virome of resus macaques with acute and chronic diarrhea versus healthy controlls.</title>
        <authorList>
            <person name="Kapusinszky B."/>
            <person name="Ardeshir A."/>
            <person name="Mulvaney U."/>
            <person name="Deng X."/>
            <person name="Delwart E.L."/>
        </authorList>
    </citation>
    <scope>NUCLEOTIDE SEQUENCE</scope>
    <source>
        <strain evidence="1">Cg6559</strain>
    </source>
</reference>
<name>A0A1W5PW25_9VIRU</name>
<protein>
    <submittedName>
        <fullName evidence="1">Uncharacterized protein</fullName>
    </submittedName>
</protein>
<evidence type="ECO:0000313" key="1">
    <source>
        <dbReference type="EMBL" id="APG55841.1"/>
    </source>
</evidence>
<dbReference type="EMBL" id="KU043450">
    <property type="protein sequence ID" value="APG55841.1"/>
    <property type="molecule type" value="Genomic_DNA"/>
</dbReference>